<evidence type="ECO:0000256" key="1">
    <source>
        <dbReference type="SAM" id="MobiDB-lite"/>
    </source>
</evidence>
<name>A0A0E9X2U3_ANGAN</name>
<feature type="region of interest" description="Disordered" evidence="1">
    <location>
        <begin position="1"/>
        <end position="24"/>
    </location>
</feature>
<accession>A0A0E9X2U3</accession>
<dbReference type="EMBL" id="GBXM01011693">
    <property type="protein sequence ID" value="JAH96884.1"/>
    <property type="molecule type" value="Transcribed_RNA"/>
</dbReference>
<sequence length="110" mass="12124">MSKGGKLEKQLGNSQPTHPNDPGYCQSSSVWDLTGRLRKVSCLLIYPHLHFFQSAVIKTQFALWRVRLLIFSGRATTSICGASPRSDFPEASPFPVALFQVLLVTGSENS</sequence>
<proteinExistence type="predicted"/>
<protein>
    <submittedName>
        <fullName evidence="2">Uncharacterized protein</fullName>
    </submittedName>
</protein>
<reference evidence="2" key="2">
    <citation type="journal article" date="2015" name="Fish Shellfish Immunol.">
        <title>Early steps in the European eel (Anguilla anguilla)-Vibrio vulnificus interaction in the gills: Role of the RtxA13 toxin.</title>
        <authorList>
            <person name="Callol A."/>
            <person name="Pajuelo D."/>
            <person name="Ebbesson L."/>
            <person name="Teles M."/>
            <person name="MacKenzie S."/>
            <person name="Amaro C."/>
        </authorList>
    </citation>
    <scope>NUCLEOTIDE SEQUENCE</scope>
</reference>
<organism evidence="2">
    <name type="scientific">Anguilla anguilla</name>
    <name type="common">European freshwater eel</name>
    <name type="synonym">Muraena anguilla</name>
    <dbReference type="NCBI Taxonomy" id="7936"/>
    <lineage>
        <taxon>Eukaryota</taxon>
        <taxon>Metazoa</taxon>
        <taxon>Chordata</taxon>
        <taxon>Craniata</taxon>
        <taxon>Vertebrata</taxon>
        <taxon>Euteleostomi</taxon>
        <taxon>Actinopterygii</taxon>
        <taxon>Neopterygii</taxon>
        <taxon>Teleostei</taxon>
        <taxon>Anguilliformes</taxon>
        <taxon>Anguillidae</taxon>
        <taxon>Anguilla</taxon>
    </lineage>
</organism>
<evidence type="ECO:0000313" key="2">
    <source>
        <dbReference type="EMBL" id="JAH96884.1"/>
    </source>
</evidence>
<reference evidence="2" key="1">
    <citation type="submission" date="2014-11" db="EMBL/GenBank/DDBJ databases">
        <authorList>
            <person name="Amaro Gonzalez C."/>
        </authorList>
    </citation>
    <scope>NUCLEOTIDE SEQUENCE</scope>
</reference>
<dbReference type="AlphaFoldDB" id="A0A0E9X2U3"/>